<dbReference type="EMBL" id="CP136920">
    <property type="protein sequence ID" value="WOO41393.1"/>
    <property type="molecule type" value="Genomic_DNA"/>
</dbReference>
<dbReference type="AlphaFoldDB" id="A0AAQ3QRJ1"/>
<feature type="region of interest" description="Disordered" evidence="1">
    <location>
        <begin position="1"/>
        <end position="21"/>
    </location>
</feature>
<organism evidence="3 4">
    <name type="scientific">Rubellicoccus peritrichatus</name>
    <dbReference type="NCBI Taxonomy" id="3080537"/>
    <lineage>
        <taxon>Bacteria</taxon>
        <taxon>Pseudomonadati</taxon>
        <taxon>Verrucomicrobiota</taxon>
        <taxon>Opitutia</taxon>
        <taxon>Puniceicoccales</taxon>
        <taxon>Cerasicoccaceae</taxon>
        <taxon>Rubellicoccus</taxon>
    </lineage>
</organism>
<dbReference type="InterPro" id="IPR016097">
    <property type="entry name" value="DUF695"/>
</dbReference>
<protein>
    <submittedName>
        <fullName evidence="3">DUF695 domain-containing protein</fullName>
    </submittedName>
</protein>
<evidence type="ECO:0000313" key="4">
    <source>
        <dbReference type="Proteomes" id="UP001304300"/>
    </source>
</evidence>
<evidence type="ECO:0000256" key="1">
    <source>
        <dbReference type="SAM" id="MobiDB-lite"/>
    </source>
</evidence>
<sequence>MPKHRQNRPNSKKASSQSGFALREGELDGIYSAMQVNTDLKHFRQRDAYPFHLRVYAAYEPSGSKCLPDDTDQQKLDELENKLIEMIGGASPAVYVGHTTWNGGREFNLYVEDPEAVSNALDSALQNAQLPVEAEIVEDHDWLRVDFFFDYES</sequence>
<evidence type="ECO:0000313" key="3">
    <source>
        <dbReference type="EMBL" id="WOO41393.1"/>
    </source>
</evidence>
<feature type="domain" description="DUF695" evidence="2">
    <location>
        <begin position="26"/>
        <end position="150"/>
    </location>
</feature>
<gene>
    <name evidence="3" type="ORF">RZN69_22465</name>
</gene>
<evidence type="ECO:0000259" key="2">
    <source>
        <dbReference type="Pfam" id="PF05117"/>
    </source>
</evidence>
<accession>A0AAQ3QRJ1</accession>
<name>A0AAQ3QRJ1_9BACT</name>
<reference evidence="3 4" key="1">
    <citation type="submission" date="2023-10" db="EMBL/GenBank/DDBJ databases">
        <title>Rubellicoccus peritrichatus gen. nov., sp. nov., isolated from an algae of coral reef tank.</title>
        <authorList>
            <person name="Luo J."/>
        </authorList>
    </citation>
    <scope>NUCLEOTIDE SEQUENCE [LARGE SCALE GENOMIC DNA]</scope>
    <source>
        <strain evidence="3 4">CR14</strain>
    </source>
</reference>
<dbReference type="Proteomes" id="UP001304300">
    <property type="component" value="Chromosome"/>
</dbReference>
<proteinExistence type="predicted"/>
<dbReference type="RefSeq" id="WP_317833877.1">
    <property type="nucleotide sequence ID" value="NZ_CP136920.1"/>
</dbReference>
<feature type="compositionally biased region" description="Basic residues" evidence="1">
    <location>
        <begin position="1"/>
        <end position="11"/>
    </location>
</feature>
<keyword evidence="4" id="KW-1185">Reference proteome</keyword>
<dbReference type="Pfam" id="PF05117">
    <property type="entry name" value="DUF695"/>
    <property type="match status" value="1"/>
</dbReference>